<dbReference type="Gene3D" id="1.20.120.490">
    <property type="entry name" value="Hypothetical protein TM1646-like domain"/>
    <property type="match status" value="1"/>
</dbReference>
<dbReference type="AlphaFoldDB" id="A0A1G9HF02"/>
<dbReference type="InterPro" id="IPR024042">
    <property type="entry name" value="TM1646-like_dom_sf"/>
</dbReference>
<proteinExistence type="predicted"/>
<organism evidence="2 7">
    <name type="scientific">Clostridium cochlearium</name>
    <dbReference type="NCBI Taxonomy" id="1494"/>
    <lineage>
        <taxon>Bacteria</taxon>
        <taxon>Bacillati</taxon>
        <taxon>Bacillota</taxon>
        <taxon>Clostridia</taxon>
        <taxon>Eubacteriales</taxon>
        <taxon>Clostridiaceae</taxon>
        <taxon>Clostridium</taxon>
    </lineage>
</organism>
<reference evidence="3 5" key="1">
    <citation type="submission" date="2016-10" db="EMBL/GenBank/DDBJ databases">
        <authorList>
            <person name="Varghese N."/>
            <person name="Submissions S."/>
        </authorList>
    </citation>
    <scope>NUCLEOTIDE SEQUENCE [LARGE SCALE GENOMIC DNA]</scope>
    <source>
        <strain evidence="3 5">NLAE-zl-C224</strain>
    </source>
</reference>
<sequence>MEISRIGNRTQVSSKEDTKAISSKKSFSQSFNFARERRSEQELKKMFEDIKKKGERLVTTKCYVDVIRYKKMIKEYLESVLNFMYGVKKDISFWQTQYFITVETIDEKLEELTQALLNDQKENLDIASSIDEITGLLVDIYK</sequence>
<dbReference type="EMBL" id="UAWC01000026">
    <property type="protein sequence ID" value="SQB36191.1"/>
    <property type="molecule type" value="Genomic_DNA"/>
</dbReference>
<dbReference type="RefSeq" id="WP_089865358.1">
    <property type="nucleotide sequence ID" value="NZ_CP173238.1"/>
</dbReference>
<reference evidence="4 6" key="2">
    <citation type="submission" date="2018-06" db="EMBL/GenBank/DDBJ databases">
        <authorList>
            <consortium name="Pathogen Informatics"/>
            <person name="Doyle S."/>
        </authorList>
    </citation>
    <scope>NUCLEOTIDE SEQUENCE [LARGE SCALE GENOMIC DNA]</scope>
    <source>
        <strain evidence="4 6">NCTC13028</strain>
    </source>
</reference>
<keyword evidence="5" id="KW-1185">Reference proteome</keyword>
<evidence type="ECO:0000256" key="1">
    <source>
        <dbReference type="SAM" id="MobiDB-lite"/>
    </source>
</evidence>
<evidence type="ECO:0000313" key="5">
    <source>
        <dbReference type="Proteomes" id="UP000198811"/>
    </source>
</evidence>
<evidence type="ECO:0000313" key="4">
    <source>
        <dbReference type="EMBL" id="SQB36191.1"/>
    </source>
</evidence>
<dbReference type="Proteomes" id="UP000198811">
    <property type="component" value="Unassembled WGS sequence"/>
</dbReference>
<dbReference type="OrthoDB" id="2081713at2"/>
<dbReference type="InterPro" id="IPR005585">
    <property type="entry name" value="DUF327"/>
</dbReference>
<dbReference type="SUPFAM" id="SSF158397">
    <property type="entry name" value="TM1646-like"/>
    <property type="match status" value="1"/>
</dbReference>
<protein>
    <submittedName>
        <fullName evidence="4">Protein of uncharacterized function (DUF327)</fullName>
    </submittedName>
    <submittedName>
        <fullName evidence="2">YaaR family protein</fullName>
    </submittedName>
</protein>
<evidence type="ECO:0000313" key="6">
    <source>
        <dbReference type="Proteomes" id="UP000250223"/>
    </source>
</evidence>
<dbReference type="EMBL" id="JABFIF010000003">
    <property type="protein sequence ID" value="NOH15427.1"/>
    <property type="molecule type" value="Genomic_DNA"/>
</dbReference>
<dbReference type="Pfam" id="PF03885">
    <property type="entry name" value="DUF327"/>
    <property type="match status" value="1"/>
</dbReference>
<dbReference type="STRING" id="1494.SAMN05216497_10797"/>
<dbReference type="Proteomes" id="UP000528432">
    <property type="component" value="Unassembled WGS sequence"/>
</dbReference>
<evidence type="ECO:0000313" key="2">
    <source>
        <dbReference type="EMBL" id="NOH15427.1"/>
    </source>
</evidence>
<dbReference type="EMBL" id="FNGL01000007">
    <property type="protein sequence ID" value="SDL11591.1"/>
    <property type="molecule type" value="Genomic_DNA"/>
</dbReference>
<feature type="region of interest" description="Disordered" evidence="1">
    <location>
        <begin position="1"/>
        <end position="34"/>
    </location>
</feature>
<gene>
    <name evidence="2" type="ORF">HMJ28_03340</name>
    <name evidence="4" type="ORF">NCTC13028_02425</name>
    <name evidence="3" type="ORF">SAMN05216497_10797</name>
</gene>
<reference evidence="2 7" key="3">
    <citation type="submission" date="2020-05" db="EMBL/GenBank/DDBJ databases">
        <title>Draft genome sequence of Clostridium cochlearium strain AGROS13 isolated from a sheep dairy farm in New Zealand.</title>
        <authorList>
            <person name="Gupta T.B."/>
            <person name="Jauregui R."/>
            <person name="Risson A.N."/>
            <person name="Brightwell G."/>
            <person name="Maclean P."/>
        </authorList>
    </citation>
    <scope>NUCLEOTIDE SEQUENCE [LARGE SCALE GENOMIC DNA]</scope>
    <source>
        <strain evidence="2 7">AGROS13</strain>
    </source>
</reference>
<evidence type="ECO:0000313" key="7">
    <source>
        <dbReference type="Proteomes" id="UP000528432"/>
    </source>
</evidence>
<name>A0A1G9HF02_CLOCO</name>
<dbReference type="Proteomes" id="UP000250223">
    <property type="component" value="Unassembled WGS sequence"/>
</dbReference>
<evidence type="ECO:0000313" key="3">
    <source>
        <dbReference type="EMBL" id="SDL11591.1"/>
    </source>
</evidence>
<accession>A0A1G9HF02</accession>